<dbReference type="EMBL" id="AP022561">
    <property type="protein sequence ID" value="BBX08845.1"/>
    <property type="molecule type" value="Genomic_DNA"/>
</dbReference>
<evidence type="ECO:0008006" key="5">
    <source>
        <dbReference type="Google" id="ProtNLM"/>
    </source>
</evidence>
<gene>
    <name evidence="3" type="ORF">MAIC_36480</name>
</gene>
<feature type="transmembrane region" description="Helical" evidence="2">
    <location>
        <begin position="103"/>
        <end position="123"/>
    </location>
</feature>
<dbReference type="KEGG" id="maic:MAIC_36480"/>
<name>A0AAD1HPB4_9MYCO</name>
<proteinExistence type="predicted"/>
<protein>
    <recommendedName>
        <fullName evidence="5">Transmembrane protein</fullName>
    </recommendedName>
</protein>
<evidence type="ECO:0000313" key="4">
    <source>
        <dbReference type="Proteomes" id="UP000467327"/>
    </source>
</evidence>
<feature type="region of interest" description="Disordered" evidence="1">
    <location>
        <begin position="160"/>
        <end position="223"/>
    </location>
</feature>
<evidence type="ECO:0000256" key="2">
    <source>
        <dbReference type="SAM" id="Phobius"/>
    </source>
</evidence>
<accession>A0AAD1HPB4</accession>
<dbReference type="Proteomes" id="UP000467327">
    <property type="component" value="Chromosome"/>
</dbReference>
<dbReference type="RefSeq" id="WP_147292047.1">
    <property type="nucleotide sequence ID" value="NZ_AP022561.1"/>
</dbReference>
<evidence type="ECO:0000256" key="1">
    <source>
        <dbReference type="SAM" id="MobiDB-lite"/>
    </source>
</evidence>
<keyword evidence="4" id="KW-1185">Reference proteome</keyword>
<keyword evidence="2" id="KW-1133">Transmembrane helix</keyword>
<keyword evidence="2" id="KW-0812">Transmembrane</keyword>
<sequence>MRPEIQSRIVRPYVAAAAAAIVALGVVTAPPSIAVPRSEVHAVALASVDVVDASAFATTPAPTPRPASSSQTANDSAAPPDFLAFAASILEYLNSLGLGPGPGLAAIGLSGVVVAFAATAYAWNGFANLVNPVLRVFHVPRVPKFPVCFAGQSCSGSASAQARLKPAGRVEAPTRATGSTGRSTASSGRTASGAAKVRGAKKPTASAAAGPGKGGSKRGGRSS</sequence>
<evidence type="ECO:0000313" key="3">
    <source>
        <dbReference type="EMBL" id="BBX08845.1"/>
    </source>
</evidence>
<dbReference type="AlphaFoldDB" id="A0AAD1HPB4"/>
<feature type="compositionally biased region" description="Low complexity" evidence="1">
    <location>
        <begin position="174"/>
        <end position="195"/>
    </location>
</feature>
<reference evidence="3 4" key="1">
    <citation type="journal article" date="2019" name="Emerg. Microbes Infect.">
        <title>Comprehensive subspecies identification of 175 nontuberculous mycobacteria species based on 7547 genomic profiles.</title>
        <authorList>
            <person name="Matsumoto Y."/>
            <person name="Kinjo T."/>
            <person name="Motooka D."/>
            <person name="Nabeya D."/>
            <person name="Jung N."/>
            <person name="Uechi K."/>
            <person name="Horii T."/>
            <person name="Iida T."/>
            <person name="Fujita J."/>
            <person name="Nakamura S."/>
        </authorList>
    </citation>
    <scope>NUCLEOTIDE SEQUENCE [LARGE SCALE GENOMIC DNA]</scope>
    <source>
        <strain evidence="3 4">JCM 6376</strain>
    </source>
</reference>
<keyword evidence="2" id="KW-0472">Membrane</keyword>
<feature type="transmembrane region" description="Helical" evidence="2">
    <location>
        <begin position="12"/>
        <end position="33"/>
    </location>
</feature>
<organism evidence="3 4">
    <name type="scientific">Mycolicibacterium aichiense</name>
    <dbReference type="NCBI Taxonomy" id="1799"/>
    <lineage>
        <taxon>Bacteria</taxon>
        <taxon>Bacillati</taxon>
        <taxon>Actinomycetota</taxon>
        <taxon>Actinomycetes</taxon>
        <taxon>Mycobacteriales</taxon>
        <taxon>Mycobacteriaceae</taxon>
        <taxon>Mycolicibacterium</taxon>
    </lineage>
</organism>